<dbReference type="Gene3D" id="1.10.630.10">
    <property type="entry name" value="Cytochrome P450"/>
    <property type="match status" value="1"/>
</dbReference>
<dbReference type="InterPro" id="IPR017972">
    <property type="entry name" value="Cyt_P450_CS"/>
</dbReference>
<feature type="binding site" description="axial binding residue" evidence="13">
    <location>
        <position position="131"/>
    </location>
    <ligand>
        <name>heme</name>
        <dbReference type="ChEBI" id="CHEBI:30413"/>
    </ligand>
    <ligandPart>
        <name>Fe</name>
        <dbReference type="ChEBI" id="CHEBI:18248"/>
    </ligandPart>
</feature>
<keyword evidence="8" id="KW-0492">Microsome</keyword>
<evidence type="ECO:0000256" key="1">
    <source>
        <dbReference type="ARBA" id="ARBA00001971"/>
    </source>
</evidence>
<dbReference type="PRINTS" id="PR00385">
    <property type="entry name" value="P450"/>
</dbReference>
<dbReference type="InterPro" id="IPR036396">
    <property type="entry name" value="Cyt_P450_sf"/>
</dbReference>
<keyword evidence="10 13" id="KW-0408">Iron</keyword>
<dbReference type="GO" id="GO:0020037">
    <property type="term" value="F:heme binding"/>
    <property type="evidence" value="ECO:0007669"/>
    <property type="project" value="InterPro"/>
</dbReference>
<proteinExistence type="inferred from homology"/>
<dbReference type="Proteomes" id="UP001151699">
    <property type="component" value="Unassembled WGS sequence"/>
</dbReference>
<evidence type="ECO:0000256" key="6">
    <source>
        <dbReference type="ARBA" id="ARBA00022723"/>
    </source>
</evidence>
<keyword evidence="7" id="KW-0256">Endoplasmic reticulum</keyword>
<keyword evidence="12" id="KW-0472">Membrane</keyword>
<dbReference type="OrthoDB" id="8185424at2759"/>
<dbReference type="EMBL" id="WJQU01006106">
    <property type="protein sequence ID" value="KAJ6601547.1"/>
    <property type="molecule type" value="Genomic_DNA"/>
</dbReference>
<protein>
    <submittedName>
        <fullName evidence="15">Cytochrome P450 6a2</fullName>
    </submittedName>
</protein>
<keyword evidence="9 14" id="KW-0560">Oxidoreductase</keyword>
<name>A0A9Q0RRY3_9DIPT</name>
<dbReference type="Pfam" id="PF00067">
    <property type="entry name" value="p450"/>
    <property type="match status" value="1"/>
</dbReference>
<dbReference type="AlphaFoldDB" id="A0A9Q0RRY3"/>
<dbReference type="SUPFAM" id="SSF48264">
    <property type="entry name" value="Cytochrome P450"/>
    <property type="match status" value="1"/>
</dbReference>
<evidence type="ECO:0000256" key="14">
    <source>
        <dbReference type="RuleBase" id="RU000461"/>
    </source>
</evidence>
<reference evidence="15" key="1">
    <citation type="submission" date="2022-07" db="EMBL/GenBank/DDBJ databases">
        <authorList>
            <person name="Trinca V."/>
            <person name="Uliana J.V.C."/>
            <person name="Torres T.T."/>
            <person name="Ward R.J."/>
            <person name="Monesi N."/>
        </authorList>
    </citation>
    <scope>NUCLEOTIDE SEQUENCE</scope>
    <source>
        <strain evidence="15">HSMRA1968</strain>
        <tissue evidence="15">Whole embryos</tissue>
    </source>
</reference>
<dbReference type="GO" id="GO:0016705">
    <property type="term" value="F:oxidoreductase activity, acting on paired donors, with incorporation or reduction of molecular oxygen"/>
    <property type="evidence" value="ECO:0007669"/>
    <property type="project" value="InterPro"/>
</dbReference>
<keyword evidence="16" id="KW-1185">Reference proteome</keyword>
<dbReference type="GO" id="GO:0004497">
    <property type="term" value="F:monooxygenase activity"/>
    <property type="evidence" value="ECO:0007669"/>
    <property type="project" value="UniProtKB-KW"/>
</dbReference>
<evidence type="ECO:0000256" key="5">
    <source>
        <dbReference type="ARBA" id="ARBA00022617"/>
    </source>
</evidence>
<dbReference type="PANTHER" id="PTHR24292:SF100">
    <property type="entry name" value="CYTOCHROME P450 6A16, ISOFORM B-RELATED"/>
    <property type="match status" value="1"/>
</dbReference>
<evidence type="ECO:0000256" key="3">
    <source>
        <dbReference type="ARBA" id="ARBA00004406"/>
    </source>
</evidence>
<dbReference type="GO" id="GO:0005789">
    <property type="term" value="C:endoplasmic reticulum membrane"/>
    <property type="evidence" value="ECO:0007669"/>
    <property type="project" value="UniProtKB-SubCell"/>
</dbReference>
<dbReference type="InterPro" id="IPR002401">
    <property type="entry name" value="Cyt_P450_E_grp-I"/>
</dbReference>
<dbReference type="PRINTS" id="PR00463">
    <property type="entry name" value="EP450I"/>
</dbReference>
<dbReference type="InterPro" id="IPR050476">
    <property type="entry name" value="Insect_CytP450_Detox"/>
</dbReference>
<evidence type="ECO:0000256" key="10">
    <source>
        <dbReference type="ARBA" id="ARBA00023004"/>
    </source>
</evidence>
<organism evidence="15 16">
    <name type="scientific">Pseudolycoriella hygida</name>
    <dbReference type="NCBI Taxonomy" id="35572"/>
    <lineage>
        <taxon>Eukaryota</taxon>
        <taxon>Metazoa</taxon>
        <taxon>Ecdysozoa</taxon>
        <taxon>Arthropoda</taxon>
        <taxon>Hexapoda</taxon>
        <taxon>Insecta</taxon>
        <taxon>Pterygota</taxon>
        <taxon>Neoptera</taxon>
        <taxon>Endopterygota</taxon>
        <taxon>Diptera</taxon>
        <taxon>Nematocera</taxon>
        <taxon>Sciaroidea</taxon>
        <taxon>Sciaridae</taxon>
        <taxon>Pseudolycoriella</taxon>
    </lineage>
</organism>
<keyword evidence="6 13" id="KW-0479">Metal-binding</keyword>
<evidence type="ECO:0000313" key="16">
    <source>
        <dbReference type="Proteomes" id="UP001151699"/>
    </source>
</evidence>
<sequence>MTFVLYELSKNLDIQRKARDEIKKVLEKYNGVLSYESMMEMCYLDQIINETLRKHPPVGILIRKTTEDYNIPDTNHIVPKDSTVIIPVLGIHRDEKYYPNPEKFDPNRFSSENKQDTEGLFLGFGDGPRNCIGYRFGMVQTRIGLISLLSKFEFTACDKTMVELKYSLRNVVLSPEGGMWLKVSRI</sequence>
<evidence type="ECO:0000313" key="15">
    <source>
        <dbReference type="EMBL" id="KAJ6601547.1"/>
    </source>
</evidence>
<dbReference type="GO" id="GO:0005506">
    <property type="term" value="F:iron ion binding"/>
    <property type="evidence" value="ECO:0007669"/>
    <property type="project" value="InterPro"/>
</dbReference>
<evidence type="ECO:0000256" key="2">
    <source>
        <dbReference type="ARBA" id="ARBA00004174"/>
    </source>
</evidence>
<gene>
    <name evidence="15" type="primary">Cyp6a2_1</name>
    <name evidence="15" type="ORF">Bhyg_17997</name>
</gene>
<keyword evidence="5 13" id="KW-0349">Heme</keyword>
<accession>A0A9Q0RRY3</accession>
<evidence type="ECO:0000256" key="7">
    <source>
        <dbReference type="ARBA" id="ARBA00022824"/>
    </source>
</evidence>
<comment type="similarity">
    <text evidence="4 14">Belongs to the cytochrome P450 family.</text>
</comment>
<evidence type="ECO:0000256" key="8">
    <source>
        <dbReference type="ARBA" id="ARBA00022848"/>
    </source>
</evidence>
<comment type="caution">
    <text evidence="15">The sequence shown here is derived from an EMBL/GenBank/DDBJ whole genome shotgun (WGS) entry which is preliminary data.</text>
</comment>
<comment type="cofactor">
    <cofactor evidence="1 13">
        <name>heme</name>
        <dbReference type="ChEBI" id="CHEBI:30413"/>
    </cofactor>
</comment>
<evidence type="ECO:0000256" key="9">
    <source>
        <dbReference type="ARBA" id="ARBA00023002"/>
    </source>
</evidence>
<dbReference type="PROSITE" id="PS00086">
    <property type="entry name" value="CYTOCHROME_P450"/>
    <property type="match status" value="1"/>
</dbReference>
<comment type="subcellular location">
    <subcellularLocation>
        <location evidence="3">Endoplasmic reticulum membrane</location>
        <topology evidence="3">Peripheral membrane protein</topology>
    </subcellularLocation>
    <subcellularLocation>
        <location evidence="2">Microsome membrane</location>
        <topology evidence="2">Peripheral membrane protein</topology>
    </subcellularLocation>
</comment>
<keyword evidence="11 14" id="KW-0503">Monooxygenase</keyword>
<evidence type="ECO:0000256" key="13">
    <source>
        <dbReference type="PIRSR" id="PIRSR602401-1"/>
    </source>
</evidence>
<evidence type="ECO:0000256" key="11">
    <source>
        <dbReference type="ARBA" id="ARBA00023033"/>
    </source>
</evidence>
<dbReference type="InterPro" id="IPR001128">
    <property type="entry name" value="Cyt_P450"/>
</dbReference>
<evidence type="ECO:0000256" key="12">
    <source>
        <dbReference type="ARBA" id="ARBA00023136"/>
    </source>
</evidence>
<dbReference type="PANTHER" id="PTHR24292">
    <property type="entry name" value="CYTOCHROME P450"/>
    <property type="match status" value="1"/>
</dbReference>
<evidence type="ECO:0000256" key="4">
    <source>
        <dbReference type="ARBA" id="ARBA00010617"/>
    </source>
</evidence>